<keyword evidence="2" id="KW-1185">Reference proteome</keyword>
<dbReference type="RefSeq" id="WP_160598830.1">
    <property type="nucleotide sequence ID" value="NZ_WTYS01000001.1"/>
</dbReference>
<accession>A0A6I4SS62</accession>
<gene>
    <name evidence="1" type="ORF">GRI36_12965</name>
</gene>
<reference evidence="1 2" key="1">
    <citation type="submission" date="2019-12" db="EMBL/GenBank/DDBJ databases">
        <title>Genomic-based taxomic classification of the family Erythrobacteraceae.</title>
        <authorList>
            <person name="Xu L."/>
        </authorList>
    </citation>
    <scope>NUCLEOTIDE SEQUENCE [LARGE SCALE GENOMIC DNA]</scope>
    <source>
        <strain evidence="1 2">JCM 17802</strain>
    </source>
</reference>
<dbReference type="OrthoDB" id="1184601at2"/>
<evidence type="ECO:0000313" key="1">
    <source>
        <dbReference type="EMBL" id="MXO57787.1"/>
    </source>
</evidence>
<evidence type="ECO:0000313" key="2">
    <source>
        <dbReference type="Proteomes" id="UP000468943"/>
    </source>
</evidence>
<dbReference type="AlphaFoldDB" id="A0A6I4SS62"/>
<proteinExistence type="predicted"/>
<dbReference type="Proteomes" id="UP000468943">
    <property type="component" value="Unassembled WGS sequence"/>
</dbReference>
<comment type="caution">
    <text evidence="1">The sequence shown here is derived from an EMBL/GenBank/DDBJ whole genome shotgun (WGS) entry which is preliminary data.</text>
</comment>
<organism evidence="1 2">
    <name type="scientific">Pontixanthobacter gangjinensis</name>
    <dbReference type="NCBI Taxonomy" id="1028742"/>
    <lineage>
        <taxon>Bacteria</taxon>
        <taxon>Pseudomonadati</taxon>
        <taxon>Pseudomonadota</taxon>
        <taxon>Alphaproteobacteria</taxon>
        <taxon>Sphingomonadales</taxon>
        <taxon>Erythrobacteraceae</taxon>
        <taxon>Pontixanthobacter</taxon>
    </lineage>
</organism>
<protein>
    <submittedName>
        <fullName evidence="1">Uncharacterized protein</fullName>
    </submittedName>
</protein>
<sequence length="328" mass="37471">MNDSNDSPAPGWVGGFAQSNPAFAYPDPDLKSLPMLCNMANIDKLDRMESIKWPEFSWQTVPGDEETRCFQKFAPQISRIGYTKEGRIFSIICPQQGTYSPIFGDLNVEVTVTGQRGWVDEDTKTMAADMTVVGKVWFTEDAKEKKIVKTLMWLFEQTGWPFPFDKDHAIVIKTSHDDHSEEPIFPFVQGEITRFKSPEFARHVDEAWDVANIEVQIGDVEPTGNKLVDEFNQLIVDAFNLGAGNLLKSGNKLSWNIWFTAPELVDRIKWKNHADFWRHSIDVDHKSPDGQRSNPRYFDGTEFKPIDAVVDTELDKIGDFIKKLLRHL</sequence>
<name>A0A6I4SS62_9SPHN</name>
<dbReference type="EMBL" id="WTYS01000001">
    <property type="protein sequence ID" value="MXO57787.1"/>
    <property type="molecule type" value="Genomic_DNA"/>
</dbReference>